<evidence type="ECO:0000313" key="6">
    <source>
        <dbReference type="EMBL" id="RHY81557.1"/>
    </source>
</evidence>
<dbReference type="EMBL" id="QUTA01005776">
    <property type="protein sequence ID" value="RHY14151.1"/>
    <property type="molecule type" value="Genomic_DNA"/>
</dbReference>
<evidence type="ECO:0000313" key="20">
    <source>
        <dbReference type="Proteomes" id="UP000285712"/>
    </source>
</evidence>
<evidence type="ECO:0000313" key="19">
    <source>
        <dbReference type="Proteomes" id="UP000285430"/>
    </source>
</evidence>
<evidence type="ECO:0000313" key="1">
    <source>
        <dbReference type="EMBL" id="RHY13882.1"/>
    </source>
</evidence>
<gene>
    <name evidence="10" type="ORF">B5M09_003891</name>
    <name evidence="2" type="ORF">DYB25_001160</name>
    <name evidence="9" type="ORF">DYB28_001127</name>
    <name evidence="3" type="ORF">DYB30_010795</name>
    <name evidence="6" type="ORF">DYB31_011010</name>
    <name evidence="4" type="ORF">DYB34_010805</name>
    <name evidence="7" type="ORF">DYB35_011922</name>
    <name evidence="1" type="ORF">DYB36_005904</name>
    <name evidence="8" type="ORF">DYB37_004258</name>
    <name evidence="5" type="ORF">DYB38_010668</name>
</gene>
<dbReference type="Proteomes" id="UP000266196">
    <property type="component" value="Unassembled WGS sequence"/>
</dbReference>
<evidence type="ECO:0000313" key="15">
    <source>
        <dbReference type="Proteomes" id="UP000266643"/>
    </source>
</evidence>
<evidence type="ECO:0000313" key="7">
    <source>
        <dbReference type="EMBL" id="RHZ00176.1"/>
    </source>
</evidence>
<evidence type="ECO:0000313" key="14">
    <source>
        <dbReference type="Proteomes" id="UP000266239"/>
    </source>
</evidence>
<accession>A0A397C4D6</accession>
<dbReference type="EMBL" id="MZMZ02002988">
    <property type="protein sequence ID" value="RQM23326.1"/>
    <property type="molecule type" value="Genomic_DNA"/>
</dbReference>
<evidence type="ECO:0000313" key="11">
    <source>
        <dbReference type="Proteomes" id="UP000265427"/>
    </source>
</evidence>
<dbReference type="EMBL" id="QUTD01011666">
    <property type="protein sequence ID" value="RHY39521.1"/>
    <property type="molecule type" value="Genomic_DNA"/>
</dbReference>
<dbReference type="Proteomes" id="UP000265716">
    <property type="component" value="Unassembled WGS sequence"/>
</dbReference>
<keyword evidence="18" id="KW-1185">Reference proteome</keyword>
<dbReference type="EMBL" id="QUTH01004460">
    <property type="protein sequence ID" value="RHZ13721.1"/>
    <property type="molecule type" value="Genomic_DNA"/>
</dbReference>
<proteinExistence type="predicted"/>
<name>A0A397C4D6_APHAT</name>
<evidence type="ECO:0000313" key="4">
    <source>
        <dbReference type="EMBL" id="RHY46166.1"/>
    </source>
</evidence>
<dbReference type="EMBL" id="QUTC01007678">
    <property type="protein sequence ID" value="RHY46828.1"/>
    <property type="molecule type" value="Genomic_DNA"/>
</dbReference>
<comment type="caution">
    <text evidence="3">The sequence shown here is derived from an EMBL/GenBank/DDBJ whole genome shotgun (WGS) entry which is preliminary data.</text>
</comment>
<evidence type="ECO:0000313" key="8">
    <source>
        <dbReference type="EMBL" id="RHZ13721.1"/>
    </source>
</evidence>
<protein>
    <recommendedName>
        <fullName evidence="21">START domain-containing protein</fullName>
    </recommendedName>
</protein>
<dbReference type="AlphaFoldDB" id="A0A397C4D6"/>
<dbReference type="EMBL" id="QUTB01007388">
    <property type="protein sequence ID" value="RHY46166.1"/>
    <property type="molecule type" value="Genomic_DNA"/>
</dbReference>
<evidence type="ECO:0000313" key="2">
    <source>
        <dbReference type="EMBL" id="RHY14151.1"/>
    </source>
</evidence>
<reference evidence="11 12" key="3">
    <citation type="submission" date="2018-08" db="EMBL/GenBank/DDBJ databases">
        <title>Aphanomyces genome sequencing and annotation.</title>
        <authorList>
            <person name="Minardi D."/>
            <person name="Oidtmann B."/>
            <person name="Van Der Giezen M."/>
            <person name="Studholme D.J."/>
        </authorList>
    </citation>
    <scope>NUCLEOTIDE SEQUENCE [LARGE SCALE GENOMIC DNA]</scope>
    <source>
        <strain evidence="6 13">197901</strain>
        <strain evidence="3 15">D2</strain>
        <strain evidence="8 19">Da</strain>
        <strain evidence="1 11">Kv</strain>
        <strain evidence="5 12">SA</strain>
        <strain evidence="4 17">Si</strain>
        <strain evidence="7 20">Sv</strain>
        <strain evidence="2 14">Yx</strain>
    </source>
</reference>
<dbReference type="EMBL" id="QUTG01001185">
    <property type="protein sequence ID" value="RHZ00176.1"/>
    <property type="molecule type" value="Genomic_DNA"/>
</dbReference>
<evidence type="ECO:0000313" key="13">
    <source>
        <dbReference type="Proteomes" id="UP000266196"/>
    </source>
</evidence>
<dbReference type="Proteomes" id="UP000283543">
    <property type="component" value="Unassembled WGS sequence"/>
</dbReference>
<dbReference type="Proteomes" id="UP000284702">
    <property type="component" value="Unassembled WGS sequence"/>
</dbReference>
<dbReference type="Proteomes" id="UP000275652">
    <property type="component" value="Unassembled WGS sequence"/>
</dbReference>
<evidence type="ECO:0000313" key="16">
    <source>
        <dbReference type="Proteomes" id="UP000275652"/>
    </source>
</evidence>
<dbReference type="Proteomes" id="UP000285712">
    <property type="component" value="Unassembled WGS sequence"/>
</dbReference>
<dbReference type="EMBL" id="QUSZ01004519">
    <property type="protein sequence ID" value="RHY13882.1"/>
    <property type="molecule type" value="Genomic_DNA"/>
</dbReference>
<reference evidence="9 16" key="1">
    <citation type="journal article" date="2018" name="J. Invertebr. Pathol.">
        <title>New genotyping method for the causative agent of crayfish plague (Aphanomyces astaci) based on whole genome data.</title>
        <authorList>
            <person name="Minardi D."/>
            <person name="Studholme D.J."/>
            <person name="van der Giezen M."/>
            <person name="Pretto T."/>
            <person name="Oidtmann B."/>
        </authorList>
    </citation>
    <scope>NUCLEOTIDE SEQUENCE [LARGE SCALE GENOMIC DNA]</scope>
    <source>
        <strain evidence="9 16">KB13</strain>
    </source>
</reference>
<organism evidence="3 15">
    <name type="scientific">Aphanomyces astaci</name>
    <name type="common">Crayfish plague agent</name>
    <dbReference type="NCBI Taxonomy" id="112090"/>
    <lineage>
        <taxon>Eukaryota</taxon>
        <taxon>Sar</taxon>
        <taxon>Stramenopiles</taxon>
        <taxon>Oomycota</taxon>
        <taxon>Saprolegniomycetes</taxon>
        <taxon>Saprolegniales</taxon>
        <taxon>Verrucalvaceae</taxon>
        <taxon>Aphanomyces</taxon>
    </lineage>
</organism>
<dbReference type="Proteomes" id="UP000265427">
    <property type="component" value="Unassembled WGS sequence"/>
</dbReference>
<evidence type="ECO:0000313" key="3">
    <source>
        <dbReference type="EMBL" id="RHY39521.1"/>
    </source>
</evidence>
<evidence type="ECO:0000313" key="10">
    <source>
        <dbReference type="EMBL" id="RQM23326.1"/>
    </source>
</evidence>
<evidence type="ECO:0000313" key="17">
    <source>
        <dbReference type="Proteomes" id="UP000283543"/>
    </source>
</evidence>
<dbReference type="EMBL" id="QUTI01005263">
    <property type="protein sequence ID" value="RLO13530.1"/>
    <property type="molecule type" value="Genomic_DNA"/>
</dbReference>
<dbReference type="Proteomes" id="UP000285430">
    <property type="component" value="Unassembled WGS sequence"/>
</dbReference>
<evidence type="ECO:0000313" key="9">
    <source>
        <dbReference type="EMBL" id="RLO13530.1"/>
    </source>
</evidence>
<dbReference type="EMBL" id="QUTE01022811">
    <property type="protein sequence ID" value="RHY81557.1"/>
    <property type="molecule type" value="Genomic_DNA"/>
</dbReference>
<evidence type="ECO:0000313" key="5">
    <source>
        <dbReference type="EMBL" id="RHY46828.1"/>
    </source>
</evidence>
<evidence type="ECO:0000313" key="18">
    <source>
        <dbReference type="Proteomes" id="UP000284702"/>
    </source>
</evidence>
<sequence>MSSTASQSSRQRLPPDFFMCPDLSSAAQWDLVRRSQQALVDLTQKTRLHGGPITWTLDHESNGVLVYRGNDPFLPLEASSVLLRVTDVRGTLDDMAELLRQPDGAATYHKALTVDCQTLYRIQPPVPQNTSSLVVQWRGLQPSSVHRRRDVCMLEVTFLYYLPTYLWR</sequence>
<evidence type="ECO:0008006" key="21">
    <source>
        <dbReference type="Google" id="ProtNLM"/>
    </source>
</evidence>
<reference evidence="10 18" key="2">
    <citation type="submission" date="2018-07" db="EMBL/GenBank/DDBJ databases">
        <title>Annotation of Aphanomyces astaci genome assembly.</title>
        <authorList>
            <person name="Studholme D.J."/>
        </authorList>
    </citation>
    <scope>NUCLEOTIDE SEQUENCE [LARGE SCALE GENOMIC DNA]</scope>
    <source>
        <strain evidence="10">Pc</strain>
    </source>
</reference>
<dbReference type="Proteomes" id="UP000266643">
    <property type="component" value="Unassembled WGS sequence"/>
</dbReference>
<dbReference type="Proteomes" id="UP000266239">
    <property type="component" value="Unassembled WGS sequence"/>
</dbReference>
<evidence type="ECO:0000313" key="12">
    <source>
        <dbReference type="Proteomes" id="UP000265716"/>
    </source>
</evidence>